<dbReference type="Proteomes" id="UP000005938">
    <property type="component" value="Unassembled WGS sequence"/>
</dbReference>
<keyword evidence="2" id="KW-1185">Reference proteome</keyword>
<accession>I0WHW5</accession>
<reference evidence="1 2" key="1">
    <citation type="journal article" date="2012" name="J. Bacteriol.">
        <title>Genome Sequence of the Halotolerant Bacterium Imtechella halotolerans K1T.</title>
        <authorList>
            <person name="Kumar S."/>
            <person name="Vikram S."/>
            <person name="Subramanian S."/>
            <person name="Raghava G.P."/>
            <person name="Pinnaka A.K."/>
        </authorList>
    </citation>
    <scope>NUCLEOTIDE SEQUENCE [LARGE SCALE GENOMIC DNA]</scope>
    <source>
        <strain evidence="1 2">K1</strain>
    </source>
</reference>
<sequence length="266" mass="31686">MIAIVISVFMTLEVFGQEMYQPVYISVQKMHWNMDKKDFKMEDWVAMEKEFLDKVIQKNDLIIASNVLLHSMTPDNTELLYVTVYNSWDAIEKAADKNGELIRAAWPDVEKRRAFFTNRRSYYDRSHSDEIFMSYPGAKSLKKEDGKRYYFYVRKNYMAFPEGGSADEFDSLSKEYIENVFHKNNLIKAYYPHVHLYGTNSRDFIEVFVVESMADLEKMFESNDKLYKEHWPDEAKRKDMEAKMEKYFLPNHSDYLYRLVPELSKG</sequence>
<proteinExistence type="predicted"/>
<organism evidence="1 2">
    <name type="scientific">Imtechella halotolerans K1</name>
    <dbReference type="NCBI Taxonomy" id="946077"/>
    <lineage>
        <taxon>Bacteria</taxon>
        <taxon>Pseudomonadati</taxon>
        <taxon>Bacteroidota</taxon>
        <taxon>Flavobacteriia</taxon>
        <taxon>Flavobacteriales</taxon>
        <taxon>Flavobacteriaceae</taxon>
        <taxon>Imtechella</taxon>
    </lineage>
</organism>
<name>I0WHW5_9FLAO</name>
<protein>
    <recommendedName>
        <fullName evidence="3">NIPSNAP family containing protein</fullName>
    </recommendedName>
</protein>
<evidence type="ECO:0000313" key="2">
    <source>
        <dbReference type="Proteomes" id="UP000005938"/>
    </source>
</evidence>
<gene>
    <name evidence="1" type="ORF">W5A_03524</name>
</gene>
<dbReference type="AlphaFoldDB" id="I0WHW5"/>
<evidence type="ECO:0008006" key="3">
    <source>
        <dbReference type="Google" id="ProtNLM"/>
    </source>
</evidence>
<comment type="caution">
    <text evidence="1">The sequence shown here is derived from an EMBL/GenBank/DDBJ whole genome shotgun (WGS) entry which is preliminary data.</text>
</comment>
<dbReference type="EMBL" id="AJJU01000003">
    <property type="protein sequence ID" value="EID75981.1"/>
    <property type="molecule type" value="Genomic_DNA"/>
</dbReference>
<dbReference type="eggNOG" id="ENOG502Z7YT">
    <property type="taxonomic scope" value="Bacteria"/>
</dbReference>
<evidence type="ECO:0000313" key="1">
    <source>
        <dbReference type="EMBL" id="EID75981.1"/>
    </source>
</evidence>
<dbReference type="STRING" id="946077.W5A_03524"/>